<keyword evidence="11" id="KW-0812">Transmembrane</keyword>
<keyword evidence="5 11" id="KW-0472">Membrane</keyword>
<evidence type="ECO:0000256" key="3">
    <source>
        <dbReference type="ARBA" id="ARBA00022793"/>
    </source>
</evidence>
<dbReference type="PANTHER" id="PTHR35809:SF1">
    <property type="entry name" value="ARCHAETIDYLSERINE DECARBOXYLASE PROENZYME-RELATED"/>
    <property type="match status" value="1"/>
</dbReference>
<name>T1CTU3_9ZZZZ</name>
<proteinExistence type="predicted"/>
<dbReference type="InterPro" id="IPR033175">
    <property type="entry name" value="PSD-A"/>
</dbReference>
<keyword evidence="7" id="KW-0594">Phospholipid biosynthesis</keyword>
<protein>
    <submittedName>
        <fullName evidence="12">Phosphatidylserine decarboxylase related protein</fullName>
    </submittedName>
</protein>
<evidence type="ECO:0000256" key="7">
    <source>
        <dbReference type="ARBA" id="ARBA00023209"/>
    </source>
</evidence>
<accession>T1CTU3</accession>
<dbReference type="GO" id="GO:0015979">
    <property type="term" value="P:photosynthesis"/>
    <property type="evidence" value="ECO:0007669"/>
    <property type="project" value="InterPro"/>
</dbReference>
<keyword evidence="1" id="KW-1003">Cell membrane</keyword>
<sequence length="209" mass="22415">VDTNVFAPGASRYLGASLIAMVVLGLFVALIAWWPLWILLAAVAAGWIFFAVFLRDPDRVAGKGIVSAADGRVREVVREGARWRISVFMNVTNVHVNRFPVDGRVESVTTSGEGFRPAYRVDAAHNLQRSYVLATAIGPVEVVQMTGIVARRLVSLVEVGEERPKGSRLGMIVLGSRVDVLVPADRALPSVKVGETVRAGASTIAQVIG</sequence>
<keyword evidence="4" id="KW-0443">Lipid metabolism</keyword>
<evidence type="ECO:0000256" key="9">
    <source>
        <dbReference type="ARBA" id="ARBA00023264"/>
    </source>
</evidence>
<evidence type="ECO:0000256" key="6">
    <source>
        <dbReference type="ARBA" id="ARBA00023145"/>
    </source>
</evidence>
<keyword evidence="3" id="KW-0210">Decarboxylase</keyword>
<reference evidence="12" key="2">
    <citation type="journal article" date="2014" name="ISME J.">
        <title>Microbial stratification in low pH oxic and suboxic macroscopic growths along an acid mine drainage.</title>
        <authorList>
            <person name="Mendez-Garcia C."/>
            <person name="Mesa V."/>
            <person name="Sprenger R.R."/>
            <person name="Richter M."/>
            <person name="Diez M.S."/>
            <person name="Solano J."/>
            <person name="Bargiela R."/>
            <person name="Golyshina O.V."/>
            <person name="Manteca A."/>
            <person name="Ramos J.L."/>
            <person name="Gallego J.R."/>
            <person name="Llorente I."/>
            <person name="Martins Dos Santos V.A."/>
            <person name="Jensen O.N."/>
            <person name="Pelaez A.I."/>
            <person name="Sanchez J."/>
            <person name="Ferrer M."/>
        </authorList>
    </citation>
    <scope>NUCLEOTIDE SEQUENCE</scope>
</reference>
<dbReference type="GO" id="GO:0008654">
    <property type="term" value="P:phospholipid biosynthetic process"/>
    <property type="evidence" value="ECO:0007669"/>
    <property type="project" value="UniProtKB-KW"/>
</dbReference>
<dbReference type="GO" id="GO:0004609">
    <property type="term" value="F:phosphatidylserine decarboxylase activity"/>
    <property type="evidence" value="ECO:0007669"/>
    <property type="project" value="InterPro"/>
</dbReference>
<dbReference type="EMBL" id="AUZY01002465">
    <property type="protein sequence ID" value="EQD72184.1"/>
    <property type="molecule type" value="Genomic_DNA"/>
</dbReference>
<dbReference type="PANTHER" id="PTHR35809">
    <property type="entry name" value="ARCHAETIDYLSERINE DECARBOXYLASE PROENZYME-RELATED"/>
    <property type="match status" value="1"/>
</dbReference>
<evidence type="ECO:0000256" key="10">
    <source>
        <dbReference type="ARBA" id="ARBA00023317"/>
    </source>
</evidence>
<keyword evidence="6" id="KW-0865">Zymogen</keyword>
<gene>
    <name evidence="12" type="ORF">B1B_03957</name>
</gene>
<dbReference type="GO" id="GO:0009539">
    <property type="term" value="C:photosystem II reaction center"/>
    <property type="evidence" value="ECO:0007669"/>
    <property type="project" value="InterPro"/>
</dbReference>
<dbReference type="AlphaFoldDB" id="T1CTU3"/>
<evidence type="ECO:0000256" key="8">
    <source>
        <dbReference type="ARBA" id="ARBA00023239"/>
    </source>
</evidence>
<evidence type="ECO:0000256" key="1">
    <source>
        <dbReference type="ARBA" id="ARBA00022475"/>
    </source>
</evidence>
<keyword evidence="10" id="KW-0670">Pyruvate</keyword>
<dbReference type="InterPro" id="IPR003817">
    <property type="entry name" value="PS_Dcarbxylase"/>
</dbReference>
<evidence type="ECO:0000256" key="2">
    <source>
        <dbReference type="ARBA" id="ARBA00022516"/>
    </source>
</evidence>
<evidence type="ECO:0000256" key="11">
    <source>
        <dbReference type="SAM" id="Phobius"/>
    </source>
</evidence>
<feature type="non-terminal residue" evidence="12">
    <location>
        <position position="1"/>
    </location>
</feature>
<feature type="transmembrane region" description="Helical" evidence="11">
    <location>
        <begin position="37"/>
        <end position="54"/>
    </location>
</feature>
<keyword evidence="2" id="KW-0444">Lipid biosynthesis</keyword>
<keyword evidence="11" id="KW-1133">Transmembrane helix</keyword>
<evidence type="ECO:0000256" key="4">
    <source>
        <dbReference type="ARBA" id="ARBA00023098"/>
    </source>
</evidence>
<feature type="transmembrane region" description="Helical" evidence="11">
    <location>
        <begin position="12"/>
        <end position="31"/>
    </location>
</feature>
<keyword evidence="9" id="KW-1208">Phospholipid metabolism</keyword>
<organism evidence="12">
    <name type="scientific">mine drainage metagenome</name>
    <dbReference type="NCBI Taxonomy" id="410659"/>
    <lineage>
        <taxon>unclassified sequences</taxon>
        <taxon>metagenomes</taxon>
        <taxon>ecological metagenomes</taxon>
    </lineage>
</organism>
<dbReference type="Pfam" id="PF02666">
    <property type="entry name" value="PS_Dcarbxylase"/>
    <property type="match status" value="1"/>
</dbReference>
<comment type="caution">
    <text evidence="12">The sequence shown here is derived from an EMBL/GenBank/DDBJ whole genome shotgun (WGS) entry which is preliminary data.</text>
</comment>
<evidence type="ECO:0000313" key="12">
    <source>
        <dbReference type="EMBL" id="EQD72184.1"/>
    </source>
</evidence>
<evidence type="ECO:0000256" key="5">
    <source>
        <dbReference type="ARBA" id="ARBA00023136"/>
    </source>
</evidence>
<reference evidence="12" key="1">
    <citation type="submission" date="2013-08" db="EMBL/GenBank/DDBJ databases">
        <authorList>
            <person name="Mendez C."/>
            <person name="Richter M."/>
            <person name="Ferrer M."/>
            <person name="Sanchez J."/>
        </authorList>
    </citation>
    <scope>NUCLEOTIDE SEQUENCE</scope>
</reference>
<keyword evidence="8" id="KW-0456">Lyase</keyword>